<feature type="binding site" evidence="9">
    <location>
        <position position="96"/>
    </location>
    <ligand>
        <name>substrate</name>
    </ligand>
</feature>
<sequence length="170" mass="18327">MLNSITHVVVPGTFDPVTNGHLDVIKRASRLFENVTVAVAASKCKHGTGTTFSLDERVQMLKDALADEGLVDVSVESMEGLLVDFCNVHGAGGVVKGLRAMTDFEYELQQADLNAHMAPELESIFVMSSPEYGYISSSIVREISAMGADVSFLVPKNVIKKLEALHNCGN</sequence>
<dbReference type="STRING" id="521095.Apar_0858"/>
<evidence type="ECO:0000256" key="4">
    <source>
        <dbReference type="ARBA" id="ARBA00022741"/>
    </source>
</evidence>
<dbReference type="KEGG" id="apv:Apar_0858"/>
<evidence type="ECO:0000256" key="2">
    <source>
        <dbReference type="ARBA" id="ARBA00022679"/>
    </source>
</evidence>
<keyword evidence="6 9" id="KW-0460">Magnesium</keyword>
<comment type="similarity">
    <text evidence="9">Belongs to the bacterial CoaD family.</text>
</comment>
<comment type="cofactor">
    <cofactor evidence="9">
        <name>Mg(2+)</name>
        <dbReference type="ChEBI" id="CHEBI:18420"/>
    </cofactor>
</comment>
<comment type="subunit">
    <text evidence="9">Homohexamer.</text>
</comment>
<gene>
    <name evidence="9" type="primary">coaD</name>
    <name evidence="11" type="ordered locus">Apar_0858</name>
</gene>
<evidence type="ECO:0000256" key="1">
    <source>
        <dbReference type="ARBA" id="ARBA00022490"/>
    </source>
</evidence>
<comment type="function">
    <text evidence="9">Reversibly transfers an adenylyl group from ATP to 4'-phosphopantetheine, yielding dephospho-CoA (dPCoA) and pyrophosphate.</text>
</comment>
<dbReference type="GO" id="GO:0015937">
    <property type="term" value="P:coenzyme A biosynthetic process"/>
    <property type="evidence" value="ECO:0007669"/>
    <property type="project" value="UniProtKB-UniRule"/>
</dbReference>
<feature type="binding site" evidence="9">
    <location>
        <begin position="97"/>
        <end position="99"/>
    </location>
    <ligand>
        <name>ATP</name>
        <dbReference type="ChEBI" id="CHEBI:30616"/>
    </ligand>
</feature>
<feature type="binding site" evidence="9">
    <location>
        <position position="107"/>
    </location>
    <ligand>
        <name>ATP</name>
        <dbReference type="ChEBI" id="CHEBI:30616"/>
    </ligand>
</feature>
<evidence type="ECO:0000256" key="3">
    <source>
        <dbReference type="ARBA" id="ARBA00022695"/>
    </source>
</evidence>
<comment type="pathway">
    <text evidence="9">Cofactor biosynthesis; coenzyme A biosynthesis; CoA from (R)-pantothenate: step 4/5.</text>
</comment>
<evidence type="ECO:0000256" key="6">
    <source>
        <dbReference type="ARBA" id="ARBA00022842"/>
    </source>
</evidence>
<dbReference type="EC" id="2.7.7.3" evidence="9"/>
<feature type="binding site" evidence="9">
    <location>
        <begin position="13"/>
        <end position="14"/>
    </location>
    <ligand>
        <name>ATP</name>
        <dbReference type="ChEBI" id="CHEBI:30616"/>
    </ligand>
</feature>
<proteinExistence type="inferred from homology"/>
<name>C8W747_LANP1</name>
<feature type="domain" description="Cytidyltransferase-like" evidence="10">
    <location>
        <begin position="10"/>
        <end position="142"/>
    </location>
</feature>
<evidence type="ECO:0000313" key="12">
    <source>
        <dbReference type="Proteomes" id="UP000000960"/>
    </source>
</evidence>
<dbReference type="GO" id="GO:0004595">
    <property type="term" value="F:pantetheine-phosphate adenylyltransferase activity"/>
    <property type="evidence" value="ECO:0007669"/>
    <property type="project" value="UniProtKB-UniRule"/>
</dbReference>
<dbReference type="GO" id="GO:0005737">
    <property type="term" value="C:cytoplasm"/>
    <property type="evidence" value="ECO:0007669"/>
    <property type="project" value="UniProtKB-SubCell"/>
</dbReference>
<dbReference type="AlphaFoldDB" id="C8W747"/>
<evidence type="ECO:0000313" key="11">
    <source>
        <dbReference type="EMBL" id="ACV51287.1"/>
    </source>
</evidence>
<organism evidence="11 12">
    <name type="scientific">Lancefieldella parvula (strain ATCC 33793 / DSM 20469 / CCUG 32760 / JCM 10300 / KCTC 3663 / VPI 0546 / 1246)</name>
    <name type="common">Atopobium parvulum</name>
    <dbReference type="NCBI Taxonomy" id="521095"/>
    <lineage>
        <taxon>Bacteria</taxon>
        <taxon>Bacillati</taxon>
        <taxon>Actinomycetota</taxon>
        <taxon>Coriobacteriia</taxon>
        <taxon>Coriobacteriales</taxon>
        <taxon>Atopobiaceae</taxon>
        <taxon>Lancefieldella</taxon>
    </lineage>
</organism>
<keyword evidence="1 9" id="KW-0963">Cytoplasm</keyword>
<dbReference type="InterPro" id="IPR004821">
    <property type="entry name" value="Cyt_trans-like"/>
</dbReference>
<dbReference type="InterPro" id="IPR001980">
    <property type="entry name" value="PPAT"/>
</dbReference>
<evidence type="ECO:0000256" key="8">
    <source>
        <dbReference type="ARBA" id="ARBA00029346"/>
    </source>
</evidence>
<feature type="binding site" evidence="9">
    <location>
        <position position="82"/>
    </location>
    <ligand>
        <name>substrate</name>
    </ligand>
</feature>
<dbReference type="UniPathway" id="UPA00241">
    <property type="reaction ID" value="UER00355"/>
</dbReference>
<dbReference type="Pfam" id="PF01467">
    <property type="entry name" value="CTP_transf_like"/>
    <property type="match status" value="1"/>
</dbReference>
<dbReference type="SUPFAM" id="SSF52374">
    <property type="entry name" value="Nucleotidylyl transferase"/>
    <property type="match status" value="1"/>
</dbReference>
<dbReference type="Gene3D" id="3.40.50.620">
    <property type="entry name" value="HUPs"/>
    <property type="match status" value="1"/>
</dbReference>
<evidence type="ECO:0000256" key="7">
    <source>
        <dbReference type="ARBA" id="ARBA00022993"/>
    </source>
</evidence>
<dbReference type="RefSeq" id="WP_012808944.1">
    <property type="nucleotide sequence ID" value="NC_013203.1"/>
</dbReference>
<dbReference type="PANTHER" id="PTHR21342">
    <property type="entry name" value="PHOSPHOPANTETHEINE ADENYLYLTRANSFERASE"/>
    <property type="match status" value="1"/>
</dbReference>
<feature type="binding site" evidence="9">
    <location>
        <position position="13"/>
    </location>
    <ligand>
        <name>substrate</name>
    </ligand>
</feature>
<dbReference type="GO" id="GO:0005524">
    <property type="term" value="F:ATP binding"/>
    <property type="evidence" value="ECO:0007669"/>
    <property type="project" value="UniProtKB-KW"/>
</dbReference>
<feature type="binding site" evidence="9">
    <location>
        <position position="21"/>
    </location>
    <ligand>
        <name>ATP</name>
        <dbReference type="ChEBI" id="CHEBI:30616"/>
    </ligand>
</feature>
<evidence type="ECO:0000259" key="10">
    <source>
        <dbReference type="Pfam" id="PF01467"/>
    </source>
</evidence>
<keyword evidence="5 9" id="KW-0067">ATP-binding</keyword>
<dbReference type="Proteomes" id="UP000000960">
    <property type="component" value="Chromosome"/>
</dbReference>
<dbReference type="eggNOG" id="COG0669">
    <property type="taxonomic scope" value="Bacteria"/>
</dbReference>
<keyword evidence="12" id="KW-1185">Reference proteome</keyword>
<keyword evidence="4 9" id="KW-0547">Nucleotide-binding</keyword>
<dbReference type="InterPro" id="IPR014729">
    <property type="entry name" value="Rossmann-like_a/b/a_fold"/>
</dbReference>
<dbReference type="CDD" id="cd02163">
    <property type="entry name" value="PPAT"/>
    <property type="match status" value="1"/>
</dbReference>
<dbReference type="PANTHER" id="PTHR21342:SF1">
    <property type="entry name" value="PHOSPHOPANTETHEINE ADENYLYLTRANSFERASE"/>
    <property type="match status" value="1"/>
</dbReference>
<feature type="binding site" evidence="9">
    <location>
        <position position="45"/>
    </location>
    <ligand>
        <name>substrate</name>
    </ligand>
</feature>
<feature type="binding site" evidence="9">
    <location>
        <begin position="132"/>
        <end position="138"/>
    </location>
    <ligand>
        <name>ATP</name>
        <dbReference type="ChEBI" id="CHEBI:30616"/>
    </ligand>
</feature>
<reference evidence="11 12" key="1">
    <citation type="journal article" date="2009" name="Stand. Genomic Sci.">
        <title>Complete genome sequence of Atopobium parvulum type strain (IPP 1246).</title>
        <authorList>
            <person name="Copeland A."/>
            <person name="Sikorski J."/>
            <person name="Lapidus A."/>
            <person name="Nolan M."/>
            <person name="Del Rio T.G."/>
            <person name="Lucas S."/>
            <person name="Chen F."/>
            <person name="Tice H."/>
            <person name="Pitluck S."/>
            <person name="Cheng J.F."/>
            <person name="Pukall R."/>
            <person name="Chertkov O."/>
            <person name="Brettin T."/>
            <person name="Han C."/>
            <person name="Detter J.C."/>
            <person name="Kuske C."/>
            <person name="Bruce D."/>
            <person name="Goodwin L."/>
            <person name="Ivanova N."/>
            <person name="Mavromatis K."/>
            <person name="Mikhailova N."/>
            <person name="Chen A."/>
            <person name="Palaniappan K."/>
            <person name="Chain P."/>
            <person name="Rohde M."/>
            <person name="Goker M."/>
            <person name="Bristow J."/>
            <person name="Eisen J.A."/>
            <person name="Markowitz V."/>
            <person name="Hugenholtz P."/>
            <person name="Kyrpides N.C."/>
            <person name="Klenk H.P."/>
            <person name="Detter J.C."/>
        </authorList>
    </citation>
    <scope>NUCLEOTIDE SEQUENCE [LARGE SCALE GENOMIC DNA]</scope>
    <source>
        <strain evidence="12">ATCC 33793 / DSM 20469 / CCUG 32760 / JCM 10300 / KCTC 3663 / VPI 0546 / 1246</strain>
    </source>
</reference>
<accession>C8W747</accession>
<evidence type="ECO:0000256" key="5">
    <source>
        <dbReference type="ARBA" id="ARBA00022840"/>
    </source>
</evidence>
<keyword evidence="7 9" id="KW-0173">Coenzyme A biosynthesis</keyword>
<keyword evidence="3 9" id="KW-0548">Nucleotidyltransferase</keyword>
<comment type="subcellular location">
    <subcellularLocation>
        <location evidence="9">Cytoplasm</location>
    </subcellularLocation>
</comment>
<dbReference type="NCBIfam" id="TIGR01510">
    <property type="entry name" value="coaD_prev_kdtB"/>
    <property type="match status" value="1"/>
</dbReference>
<dbReference type="NCBIfam" id="TIGR00125">
    <property type="entry name" value="cyt_tran_rel"/>
    <property type="match status" value="1"/>
</dbReference>
<dbReference type="GeneID" id="84806384"/>
<evidence type="ECO:0000256" key="9">
    <source>
        <dbReference type="HAMAP-Rule" id="MF_00151"/>
    </source>
</evidence>
<dbReference type="PRINTS" id="PR01020">
    <property type="entry name" value="LPSBIOSNTHSS"/>
</dbReference>
<dbReference type="OrthoDB" id="9806661at2"/>
<dbReference type="EMBL" id="CP001721">
    <property type="protein sequence ID" value="ACV51287.1"/>
    <property type="molecule type" value="Genomic_DNA"/>
</dbReference>
<protein>
    <recommendedName>
        <fullName evidence="9">Phosphopantetheine adenylyltransferase</fullName>
        <ecNumber evidence="9">2.7.7.3</ecNumber>
    </recommendedName>
    <alternativeName>
        <fullName evidence="9">Dephospho-CoA pyrophosphorylase</fullName>
    </alternativeName>
    <alternativeName>
        <fullName evidence="9">Pantetheine-phosphate adenylyltransferase</fullName>
        <shortName evidence="9">PPAT</shortName>
    </alternativeName>
</protein>
<keyword evidence="2 9" id="KW-0808">Transferase</keyword>
<dbReference type="HAMAP" id="MF_00151">
    <property type="entry name" value="PPAT_bact"/>
    <property type="match status" value="1"/>
</dbReference>
<comment type="catalytic activity">
    <reaction evidence="8 9">
        <text>(R)-4'-phosphopantetheine + ATP + H(+) = 3'-dephospho-CoA + diphosphate</text>
        <dbReference type="Rhea" id="RHEA:19801"/>
        <dbReference type="ChEBI" id="CHEBI:15378"/>
        <dbReference type="ChEBI" id="CHEBI:30616"/>
        <dbReference type="ChEBI" id="CHEBI:33019"/>
        <dbReference type="ChEBI" id="CHEBI:57328"/>
        <dbReference type="ChEBI" id="CHEBI:61723"/>
        <dbReference type="EC" id="2.7.7.3"/>
    </reaction>
</comment>
<dbReference type="HOGENOM" id="CLU_100149_0_1_11"/>
<feature type="site" description="Transition state stabilizer" evidence="9">
    <location>
        <position position="21"/>
    </location>
</feature>